<keyword evidence="2" id="KW-1133">Transmembrane helix</keyword>
<name>A0AAN7H1N8_9MYRT</name>
<accession>A0AAN7H1N8</accession>
<keyword evidence="2" id="KW-0812">Transmembrane</keyword>
<keyword evidence="2" id="KW-0472">Membrane</keyword>
<feature type="transmembrane region" description="Helical" evidence="2">
    <location>
        <begin position="81"/>
        <end position="104"/>
    </location>
</feature>
<feature type="transmembrane region" description="Helical" evidence="2">
    <location>
        <begin position="111"/>
        <end position="136"/>
    </location>
</feature>
<evidence type="ECO:0000256" key="2">
    <source>
        <dbReference type="SAM" id="Phobius"/>
    </source>
</evidence>
<evidence type="ECO:0000256" key="1">
    <source>
        <dbReference type="SAM" id="MobiDB-lite"/>
    </source>
</evidence>
<dbReference type="EMBL" id="JAXIOK010000020">
    <property type="protein sequence ID" value="KAK4746607.1"/>
    <property type="molecule type" value="Genomic_DNA"/>
</dbReference>
<feature type="region of interest" description="Disordered" evidence="1">
    <location>
        <begin position="47"/>
        <end position="69"/>
    </location>
</feature>
<feature type="compositionally biased region" description="Polar residues" evidence="1">
    <location>
        <begin position="47"/>
        <end position="67"/>
    </location>
</feature>
<evidence type="ECO:0000313" key="4">
    <source>
        <dbReference type="Proteomes" id="UP001345219"/>
    </source>
</evidence>
<evidence type="ECO:0000313" key="3">
    <source>
        <dbReference type="EMBL" id="KAK4746607.1"/>
    </source>
</evidence>
<keyword evidence="4" id="KW-1185">Reference proteome</keyword>
<protein>
    <submittedName>
        <fullName evidence="3">Uncharacterized protein</fullName>
    </submittedName>
</protein>
<organism evidence="3 4">
    <name type="scientific">Trapa incisa</name>
    <dbReference type="NCBI Taxonomy" id="236973"/>
    <lineage>
        <taxon>Eukaryota</taxon>
        <taxon>Viridiplantae</taxon>
        <taxon>Streptophyta</taxon>
        <taxon>Embryophyta</taxon>
        <taxon>Tracheophyta</taxon>
        <taxon>Spermatophyta</taxon>
        <taxon>Magnoliopsida</taxon>
        <taxon>eudicotyledons</taxon>
        <taxon>Gunneridae</taxon>
        <taxon>Pentapetalae</taxon>
        <taxon>rosids</taxon>
        <taxon>malvids</taxon>
        <taxon>Myrtales</taxon>
        <taxon>Lythraceae</taxon>
        <taxon>Trapa</taxon>
    </lineage>
</organism>
<reference evidence="3 4" key="1">
    <citation type="journal article" date="2023" name="Hortic Res">
        <title>Pangenome of water caltrop reveals structural variations and asymmetric subgenome divergence after allopolyploidization.</title>
        <authorList>
            <person name="Zhang X."/>
            <person name="Chen Y."/>
            <person name="Wang L."/>
            <person name="Yuan Y."/>
            <person name="Fang M."/>
            <person name="Shi L."/>
            <person name="Lu R."/>
            <person name="Comes H.P."/>
            <person name="Ma Y."/>
            <person name="Chen Y."/>
            <person name="Huang G."/>
            <person name="Zhou Y."/>
            <person name="Zheng Z."/>
            <person name="Qiu Y."/>
        </authorList>
    </citation>
    <scope>NUCLEOTIDE SEQUENCE [LARGE SCALE GENOMIC DNA]</scope>
    <source>
        <tissue evidence="3">Roots</tissue>
    </source>
</reference>
<sequence length="141" mass="15752">MGIVKRPFFMDKMAVVTLPLSCLGFPLHVFPNYLFISAGRLHSPIISSDHSSQGRSWTSSETLTDRTSAPEPSMAMTHVRVFLLALLLLASPFLLQGLLSLLLVPSDLDPLLLYTMAFLSCMCRFDVLCEIVRFVVDYPRS</sequence>
<dbReference type="AlphaFoldDB" id="A0AAN7H1N8"/>
<gene>
    <name evidence="3" type="ORF">SAY87_025644</name>
</gene>
<dbReference type="Proteomes" id="UP001345219">
    <property type="component" value="Chromosome 20"/>
</dbReference>
<proteinExistence type="predicted"/>
<comment type="caution">
    <text evidence="3">The sequence shown here is derived from an EMBL/GenBank/DDBJ whole genome shotgun (WGS) entry which is preliminary data.</text>
</comment>